<gene>
    <name evidence="1" type="ORF">RJ45_06135</name>
</gene>
<comment type="caution">
    <text evidence="1">The sequence shown here is derived from an EMBL/GenBank/DDBJ whole genome shotgun (WGS) entry which is preliminary data.</text>
</comment>
<accession>A0A0B9G761</accession>
<sequence length="92" mass="10202">KWGFRAAARILRSYQKRGITTINDIIHTFAPSHENDSDHYANMVATLTGYGKYQALDASNDNTAAVLLQAMARMEVGRQYPINEVMEGVALA</sequence>
<name>A0A0B9G761_9GAMM</name>
<protein>
    <submittedName>
        <fullName evidence="1">Virion protein</fullName>
    </submittedName>
</protein>
<evidence type="ECO:0000313" key="1">
    <source>
        <dbReference type="EMBL" id="KHT64484.1"/>
    </source>
</evidence>
<feature type="non-terminal residue" evidence="1">
    <location>
        <position position="1"/>
    </location>
</feature>
<dbReference type="Proteomes" id="UP000031278">
    <property type="component" value="Unassembled WGS sequence"/>
</dbReference>
<organism evidence="1 2">
    <name type="scientific">Photobacterium gaetbulicola</name>
    <dbReference type="NCBI Taxonomy" id="1295392"/>
    <lineage>
        <taxon>Bacteria</taxon>
        <taxon>Pseudomonadati</taxon>
        <taxon>Pseudomonadota</taxon>
        <taxon>Gammaproteobacteria</taxon>
        <taxon>Vibrionales</taxon>
        <taxon>Vibrionaceae</taxon>
        <taxon>Photobacterium</taxon>
    </lineage>
</organism>
<dbReference type="AlphaFoldDB" id="A0A0B9G761"/>
<reference evidence="1 2" key="1">
    <citation type="submission" date="2014-12" db="EMBL/GenBank/DDBJ databases">
        <title>Genome sequencing of Photobacterium gaetbulicola AD005a.</title>
        <authorList>
            <person name="Adrian T.G.S."/>
            <person name="Chan K.G."/>
        </authorList>
    </citation>
    <scope>NUCLEOTIDE SEQUENCE [LARGE SCALE GENOMIC DNA]</scope>
    <source>
        <strain evidence="1 2">AD005a</strain>
    </source>
</reference>
<evidence type="ECO:0000313" key="2">
    <source>
        <dbReference type="Proteomes" id="UP000031278"/>
    </source>
</evidence>
<dbReference type="EMBL" id="JWLZ01000077">
    <property type="protein sequence ID" value="KHT64484.1"/>
    <property type="molecule type" value="Genomic_DNA"/>
</dbReference>
<proteinExistence type="predicted"/>